<dbReference type="PhylomeDB" id="Q965P0"/>
<sequence length="239" mass="27831">MSSSEDNRRTKKDYKKRSKQNRERSRSPIARNRSRSTSRGTFEEIDSPVRDRSRTPKAPQFNCRQCRKAFDSIRELAEHEIKNHEDQFNCYHCDKKSESIERLAAHTAHRHGPKPVICAYCQEPFGKSSELMSDDDWDEFRDHIFKETVKKRMYRHGSRNSSQNVSVGGALRGVGSCPHGPPVKCKNFPQCPGAKCIYSHNMCRYEDTCNKSTCPFDHSNRPRTCMTCVNDMKSRRRNY</sequence>
<evidence type="ECO:0000259" key="3">
    <source>
        <dbReference type="PROSITE" id="PS50157"/>
    </source>
</evidence>
<keyword evidence="1" id="KW-0479">Metal-binding</keyword>
<name>Q965P0_CAEEL</name>
<dbReference type="GO" id="GO:0008270">
    <property type="term" value="F:zinc ion binding"/>
    <property type="evidence" value="ECO:0007669"/>
    <property type="project" value="UniProtKB-KW"/>
</dbReference>
<dbReference type="STRING" id="6239.Y22D7AL.16.1"/>
<dbReference type="SMART" id="SM00355">
    <property type="entry name" value="ZnF_C2H2"/>
    <property type="match status" value="2"/>
</dbReference>
<dbReference type="AGR" id="WB:WBGene00021254"/>
<dbReference type="FunCoup" id="Q965P0">
    <property type="interactions" value="26"/>
</dbReference>
<gene>
    <name evidence="4" type="ORF">CELE_Y22D7AL.16</name>
    <name evidence="4 6" type="ORF">Y22D7AL.16</name>
</gene>
<dbReference type="Gene3D" id="3.30.160.60">
    <property type="entry name" value="Classic Zinc Finger"/>
    <property type="match status" value="1"/>
</dbReference>
<dbReference type="OMA" id="VICAYCQ"/>
<dbReference type="GeneID" id="175319"/>
<keyword evidence="1" id="KW-0862">Zinc</keyword>
<dbReference type="KEGG" id="cel:CELE_Y22D7AL.16"/>
<keyword evidence="5" id="KW-1185">Reference proteome</keyword>
<accession>Q965P0</accession>
<dbReference type="Proteomes" id="UP000001940">
    <property type="component" value="Chromosome III"/>
</dbReference>
<dbReference type="AlphaFoldDB" id="Q965P0"/>
<dbReference type="CTD" id="175319"/>
<dbReference type="PROSITE" id="PS00028">
    <property type="entry name" value="ZINC_FINGER_C2H2_1"/>
    <property type="match status" value="1"/>
</dbReference>
<dbReference type="WormBase" id="Y22D7AL.16">
    <property type="protein sequence ID" value="CE39040"/>
    <property type="gene ID" value="WBGene00021254"/>
</dbReference>
<dbReference type="IntAct" id="Q965P0">
    <property type="interactions" value="4"/>
</dbReference>
<evidence type="ECO:0000313" key="4">
    <source>
        <dbReference type="EMBL" id="CCD73756.1"/>
    </source>
</evidence>
<dbReference type="PaxDb" id="6239-Y22D7AL.16"/>
<dbReference type="PROSITE" id="PS50157">
    <property type="entry name" value="ZINC_FINGER_C2H2_2"/>
    <property type="match status" value="1"/>
</dbReference>
<dbReference type="EMBL" id="BX284603">
    <property type="protein sequence ID" value="CCD73756.1"/>
    <property type="molecule type" value="Genomic_DNA"/>
</dbReference>
<keyword evidence="1" id="KW-0863">Zinc-finger</keyword>
<feature type="region of interest" description="Disordered" evidence="2">
    <location>
        <begin position="1"/>
        <end position="58"/>
    </location>
</feature>
<dbReference type="OrthoDB" id="5589010at2759"/>
<proteinExistence type="predicted"/>
<evidence type="ECO:0000313" key="5">
    <source>
        <dbReference type="Proteomes" id="UP000001940"/>
    </source>
</evidence>
<evidence type="ECO:0000256" key="2">
    <source>
        <dbReference type="SAM" id="MobiDB-lite"/>
    </source>
</evidence>
<organism evidence="4 5">
    <name type="scientific">Caenorhabditis elegans</name>
    <dbReference type="NCBI Taxonomy" id="6239"/>
    <lineage>
        <taxon>Eukaryota</taxon>
        <taxon>Metazoa</taxon>
        <taxon>Ecdysozoa</taxon>
        <taxon>Nematoda</taxon>
        <taxon>Chromadorea</taxon>
        <taxon>Rhabditida</taxon>
        <taxon>Rhabditina</taxon>
        <taxon>Rhabditomorpha</taxon>
        <taxon>Rhabditoidea</taxon>
        <taxon>Rhabditidae</taxon>
        <taxon>Peloderinae</taxon>
        <taxon>Caenorhabditis</taxon>
    </lineage>
</organism>
<feature type="compositionally biased region" description="Basic residues" evidence="2">
    <location>
        <begin position="9"/>
        <end position="19"/>
    </location>
</feature>
<reference evidence="4 5" key="1">
    <citation type="journal article" date="1998" name="Science">
        <title>Genome sequence of the nematode C. elegans: a platform for investigating biology.</title>
        <authorList>
            <consortium name="The C. elegans sequencing consortium"/>
            <person name="Sulson J.E."/>
            <person name="Waterston R."/>
        </authorList>
    </citation>
    <scope>NUCLEOTIDE SEQUENCE [LARGE SCALE GENOMIC DNA]</scope>
    <source>
        <strain evidence="4 5">Bristol N2</strain>
    </source>
</reference>
<evidence type="ECO:0000313" key="6">
    <source>
        <dbReference type="WormBase" id="Y22D7AL.16"/>
    </source>
</evidence>
<dbReference type="UCSC" id="Y22D7AL.16">
    <property type="organism name" value="c. elegans"/>
</dbReference>
<dbReference type="eggNOG" id="KOG1721">
    <property type="taxonomic scope" value="Eukaryota"/>
</dbReference>
<protein>
    <submittedName>
        <fullName evidence="4">C2H2-type domain-containing protein</fullName>
    </submittedName>
</protein>
<dbReference type="RefSeq" id="NP_497439.2">
    <property type="nucleotide sequence ID" value="NM_065038.2"/>
</dbReference>
<dbReference type="InParanoid" id="Q965P0"/>
<dbReference type="InterPro" id="IPR013087">
    <property type="entry name" value="Znf_C2H2_type"/>
</dbReference>
<dbReference type="HOGENOM" id="CLU_1162049_0_0_1"/>
<dbReference type="Bgee" id="WBGene00021254">
    <property type="expression patterns" value="Expressed in larva and 3 other cell types or tissues"/>
</dbReference>
<evidence type="ECO:0000256" key="1">
    <source>
        <dbReference type="PROSITE-ProRule" id="PRU00042"/>
    </source>
</evidence>
<feature type="domain" description="C2H2-type" evidence="3">
    <location>
        <begin position="61"/>
        <end position="89"/>
    </location>
</feature>